<comment type="caution">
    <text evidence="2">The sequence shown here is derived from an EMBL/GenBank/DDBJ whole genome shotgun (WGS) entry which is preliminary data.</text>
</comment>
<dbReference type="AlphaFoldDB" id="K6WAH8"/>
<name>K6WAH8_9MICO</name>
<keyword evidence="3" id="KW-1185">Reference proteome</keyword>
<accession>K6WAH8</accession>
<reference evidence="2 3" key="1">
    <citation type="submission" date="2012-08" db="EMBL/GenBank/DDBJ databases">
        <title>Whole genome shotgun sequence of Kineosphaera limosa NBRC 100340.</title>
        <authorList>
            <person name="Yoshida I."/>
            <person name="Isaki S."/>
            <person name="Hosoyama A."/>
            <person name="Tsuchikane K."/>
            <person name="Katsumata H."/>
            <person name="Ando Y."/>
            <person name="Ohji S."/>
            <person name="Hamada M."/>
            <person name="Tamura T."/>
            <person name="Yamazoe A."/>
            <person name="Yamazaki S."/>
            <person name="Fujita N."/>
        </authorList>
    </citation>
    <scope>NUCLEOTIDE SEQUENCE [LARGE SCALE GENOMIC DNA]</scope>
    <source>
        <strain evidence="2 3">NBRC 100340</strain>
    </source>
</reference>
<evidence type="ECO:0008006" key="4">
    <source>
        <dbReference type="Google" id="ProtNLM"/>
    </source>
</evidence>
<dbReference type="EMBL" id="BAHD01000033">
    <property type="protein sequence ID" value="GAB96210.1"/>
    <property type="molecule type" value="Genomic_DNA"/>
</dbReference>
<dbReference type="RefSeq" id="WP_006592742.1">
    <property type="nucleotide sequence ID" value="NZ_BAHD01000033.1"/>
</dbReference>
<feature type="region of interest" description="Disordered" evidence="1">
    <location>
        <begin position="69"/>
        <end position="130"/>
    </location>
</feature>
<organism evidence="2 3">
    <name type="scientific">Kineosphaera limosa NBRC 100340</name>
    <dbReference type="NCBI Taxonomy" id="1184609"/>
    <lineage>
        <taxon>Bacteria</taxon>
        <taxon>Bacillati</taxon>
        <taxon>Actinomycetota</taxon>
        <taxon>Actinomycetes</taxon>
        <taxon>Micrococcales</taxon>
        <taxon>Dermatophilaceae</taxon>
        <taxon>Kineosphaera</taxon>
    </lineage>
</organism>
<feature type="compositionally biased region" description="Basic and acidic residues" evidence="1">
    <location>
        <begin position="1"/>
        <end position="11"/>
    </location>
</feature>
<dbReference type="eggNOG" id="ENOG502ZKZ4">
    <property type="taxonomic scope" value="Bacteria"/>
</dbReference>
<feature type="compositionally biased region" description="Basic and acidic residues" evidence="1">
    <location>
        <begin position="22"/>
        <end position="31"/>
    </location>
</feature>
<dbReference type="STRING" id="1184609.KILIM_033_00300"/>
<feature type="region of interest" description="Disordered" evidence="1">
    <location>
        <begin position="1"/>
        <end position="57"/>
    </location>
</feature>
<gene>
    <name evidence="2" type="ORF">KILIM_033_00300</name>
</gene>
<sequence>MSEENRFRETEAIEDIDAGTSEADREVRISSDEGDDLPVTPPDMQPRGSEALMSGDVGEPESIDQRIMQEEPDPISAYGAPDNEGDNADSAYGDYVPQYGEGDDLPAEESAMHVESDLEGDFDELVEDDS</sequence>
<dbReference type="Proteomes" id="UP000008366">
    <property type="component" value="Unassembled WGS sequence"/>
</dbReference>
<evidence type="ECO:0000256" key="1">
    <source>
        <dbReference type="SAM" id="MobiDB-lite"/>
    </source>
</evidence>
<evidence type="ECO:0000313" key="2">
    <source>
        <dbReference type="EMBL" id="GAB96210.1"/>
    </source>
</evidence>
<protein>
    <recommendedName>
        <fullName evidence="4">DUF5709 domain-containing protein</fullName>
    </recommendedName>
</protein>
<proteinExistence type="predicted"/>
<feature type="compositionally biased region" description="Acidic residues" evidence="1">
    <location>
        <begin position="117"/>
        <end position="130"/>
    </location>
</feature>
<evidence type="ECO:0000313" key="3">
    <source>
        <dbReference type="Proteomes" id="UP000008366"/>
    </source>
</evidence>